<dbReference type="EMBL" id="QXTE01000584">
    <property type="protein sequence ID" value="TFJ96806.1"/>
    <property type="molecule type" value="Genomic_DNA"/>
</dbReference>
<evidence type="ECO:0000313" key="1">
    <source>
        <dbReference type="EMBL" id="TFJ96806.1"/>
    </source>
</evidence>
<dbReference type="Proteomes" id="UP000297703">
    <property type="component" value="Unassembled WGS sequence"/>
</dbReference>
<dbReference type="AlphaFoldDB" id="A0A4D9DHG2"/>
<evidence type="ECO:0000313" key="2">
    <source>
        <dbReference type="Proteomes" id="UP000297703"/>
    </source>
</evidence>
<accession>A0A4D9DHG2</accession>
<gene>
    <name evidence="1" type="ORF">DR999_PMT21388</name>
</gene>
<reference evidence="1 2" key="2">
    <citation type="submission" date="2019-04" db="EMBL/GenBank/DDBJ databases">
        <title>The genome sequence of big-headed turtle.</title>
        <authorList>
            <person name="Gong S."/>
        </authorList>
    </citation>
    <scope>NUCLEOTIDE SEQUENCE [LARGE SCALE GENOMIC DNA]</scope>
    <source>
        <strain evidence="1">DO16091913</strain>
        <tissue evidence="1">Muscle</tissue>
    </source>
</reference>
<organism evidence="1 2">
    <name type="scientific">Platysternon megacephalum</name>
    <name type="common">big-headed turtle</name>
    <dbReference type="NCBI Taxonomy" id="55544"/>
    <lineage>
        <taxon>Eukaryota</taxon>
        <taxon>Metazoa</taxon>
        <taxon>Chordata</taxon>
        <taxon>Craniata</taxon>
        <taxon>Vertebrata</taxon>
        <taxon>Euteleostomi</taxon>
        <taxon>Archelosauria</taxon>
        <taxon>Testudinata</taxon>
        <taxon>Testudines</taxon>
        <taxon>Cryptodira</taxon>
        <taxon>Durocryptodira</taxon>
        <taxon>Testudinoidea</taxon>
        <taxon>Platysternidae</taxon>
        <taxon>Platysternon</taxon>
    </lineage>
</organism>
<protein>
    <submittedName>
        <fullName evidence="1">Chloride channel protein 2</fullName>
    </submittedName>
</protein>
<name>A0A4D9DHG2_9SAUR</name>
<keyword evidence="2" id="KW-1185">Reference proteome</keyword>
<sequence length="107" mass="12002">MLLGERMLCPSEKALSRYNSSSKVSYYDPPPHIKRSLNGQVSSLHHHLILQFTVPLGSGPVRIHQAAVSRGGRKAEGVWDVIAYSSQWGDNVPVTVEYWKEINRDPC</sequence>
<comment type="caution">
    <text evidence="1">The sequence shown here is derived from an EMBL/GenBank/DDBJ whole genome shotgun (WGS) entry which is preliminary data.</text>
</comment>
<reference evidence="1 2" key="1">
    <citation type="submission" date="2019-04" db="EMBL/GenBank/DDBJ databases">
        <title>Draft genome of the big-headed turtle Platysternon megacephalum.</title>
        <authorList>
            <person name="Gong S."/>
        </authorList>
    </citation>
    <scope>NUCLEOTIDE SEQUENCE [LARGE SCALE GENOMIC DNA]</scope>
    <source>
        <strain evidence="1">DO16091913</strain>
        <tissue evidence="1">Muscle</tissue>
    </source>
</reference>
<proteinExistence type="predicted"/>